<protein>
    <recommendedName>
        <fullName evidence="3">Transposase</fullName>
    </recommendedName>
</protein>
<gene>
    <name evidence="1" type="ORF">OIHEL45_16796</name>
</gene>
<accession>A0ABP2D5A9</accession>
<comment type="caution">
    <text evidence="1">The sequence shown here is derived from an EMBL/GenBank/DDBJ whole genome shotgun (WGS) entry which is preliminary data.</text>
</comment>
<reference evidence="1 2" key="1">
    <citation type="submission" date="2007-11" db="EMBL/GenBank/DDBJ databases">
        <authorList>
            <person name="Wagner-Dobler I."/>
            <person name="Ferriera S."/>
            <person name="Johnson J."/>
            <person name="Kravitz S."/>
            <person name="Beeson K."/>
            <person name="Sutton G."/>
            <person name="Rogers Y.-H."/>
            <person name="Friedman R."/>
            <person name="Frazier M."/>
            <person name="Venter J.C."/>
        </authorList>
    </citation>
    <scope>NUCLEOTIDE SEQUENCE [LARGE SCALE GENOMIC DNA]</scope>
    <source>
        <strain evidence="1 2">HEL-45</strain>
    </source>
</reference>
<keyword evidence="2" id="KW-1185">Reference proteome</keyword>
<organism evidence="1 2">
    <name type="scientific">Sulfitobacter indolifex HEL-45</name>
    <dbReference type="NCBI Taxonomy" id="391624"/>
    <lineage>
        <taxon>Bacteria</taxon>
        <taxon>Pseudomonadati</taxon>
        <taxon>Pseudomonadota</taxon>
        <taxon>Alphaproteobacteria</taxon>
        <taxon>Rhodobacterales</taxon>
        <taxon>Roseobacteraceae</taxon>
        <taxon>Sulfitobacter</taxon>
    </lineage>
</organism>
<proteinExistence type="predicted"/>
<dbReference type="EMBL" id="ABID01000017">
    <property type="protein sequence ID" value="EDQ03452.1"/>
    <property type="molecule type" value="Genomic_DNA"/>
</dbReference>
<evidence type="ECO:0000313" key="1">
    <source>
        <dbReference type="EMBL" id="EDQ03452.1"/>
    </source>
</evidence>
<name>A0ABP2D5A9_9RHOB</name>
<dbReference type="Proteomes" id="UP000003257">
    <property type="component" value="Unassembled WGS sequence"/>
</dbReference>
<evidence type="ECO:0008006" key="3">
    <source>
        <dbReference type="Google" id="ProtNLM"/>
    </source>
</evidence>
<evidence type="ECO:0000313" key="2">
    <source>
        <dbReference type="Proteomes" id="UP000003257"/>
    </source>
</evidence>
<sequence length="100" mass="11482">MAACRDHPSGLKEKQFWRRIGRELHAVTLRCRDAFFSPIRAFYRKRAFQRPGVRPVKLSIQKVTQCVEGVLAAPHRRMGIVTAQLTGLCPDKAWHNDVDL</sequence>